<dbReference type="EMBL" id="PQIB02000001">
    <property type="protein sequence ID" value="RLN42765.1"/>
    <property type="molecule type" value="Genomic_DNA"/>
</dbReference>
<evidence type="ECO:0000313" key="2">
    <source>
        <dbReference type="EMBL" id="RLN42765.1"/>
    </source>
</evidence>
<dbReference type="STRING" id="4540.A0A3L6TT97"/>
<dbReference type="OrthoDB" id="657523at2759"/>
<protein>
    <recommendedName>
        <fullName evidence="4">Aminotransferase-like plant mobile domain-containing protein</fullName>
    </recommendedName>
</protein>
<feature type="region of interest" description="Disordered" evidence="1">
    <location>
        <begin position="352"/>
        <end position="470"/>
    </location>
</feature>
<reference evidence="3" key="1">
    <citation type="journal article" date="2019" name="Nat. Commun.">
        <title>The genome of broomcorn millet.</title>
        <authorList>
            <person name="Zou C."/>
            <person name="Miki D."/>
            <person name="Li D."/>
            <person name="Tang Q."/>
            <person name="Xiao L."/>
            <person name="Rajput S."/>
            <person name="Deng P."/>
            <person name="Jia W."/>
            <person name="Huang R."/>
            <person name="Zhang M."/>
            <person name="Sun Y."/>
            <person name="Hu J."/>
            <person name="Fu X."/>
            <person name="Schnable P.S."/>
            <person name="Li F."/>
            <person name="Zhang H."/>
            <person name="Feng B."/>
            <person name="Zhu X."/>
            <person name="Liu R."/>
            <person name="Schnable J.C."/>
            <person name="Zhu J.-K."/>
            <person name="Zhang H."/>
        </authorList>
    </citation>
    <scope>NUCLEOTIDE SEQUENCE [LARGE SCALE GENOMIC DNA]</scope>
</reference>
<accession>A0A3L6TT97</accession>
<keyword evidence="3" id="KW-1185">Reference proteome</keyword>
<dbReference type="PANTHER" id="PTHR34835:SF85">
    <property type="entry name" value="AMINOTRANSFERASE-LIKE PLANT MOBILE DOMAIN-CONTAINING PROTEIN"/>
    <property type="match status" value="1"/>
</dbReference>
<evidence type="ECO:0000256" key="1">
    <source>
        <dbReference type="SAM" id="MobiDB-lite"/>
    </source>
</evidence>
<feature type="region of interest" description="Disordered" evidence="1">
    <location>
        <begin position="486"/>
        <end position="531"/>
    </location>
</feature>
<sequence>MGRAGFRRKYRSRKSGTRSNNRNVQADKEPRHRASPIRIVRLYPHLTPEQRKMIEDAGFGGLLKIGCPTFPLGFCGWLLRRFDTDYCELVIKGRGRIPVTSDSVHRVLGIPNSGGDVKYCLDEDAIAFMFDRFGVSGRYSPTLKSLENSLKHMKSADEHFLRTFMVLAISSFLCPTTSLRISPRCFPALVDIGSIRELNWCKFVVEQLRKSISAYGRKNSVPGCLFYLVILYLDSLDTRDIQIPDGTPRISAWNKKLVNKVIEMDMKDNGSFGKCLMQLKKRAPDNTKSRGASSASAILEGVPEIADFVSANVAAGYSAQKKEVLCNAVGKLCASITNALSKFMHEVSALEGSSGEAGRDRSPALVENNNVNNVEENDSQEEEDMLPEDSSELPTDGTKDTSGDESSMDGGSTDDDSEDDPDWDQDDFNSSKQKCVRTGDGATRSEKGRVKGSGHDSDTPKGNQEAGNGCTEEHANLMKRTLACVDGSTSSQARSTRQKTGEKSGVVVEKTTVQIPGSPLHGGERPYSCGPRLCDDGRPLKVKQEMDKTPVIDLCTPTSSESDCVVLKTAGNPSSVDGPKRAS</sequence>
<feature type="compositionally biased region" description="Acidic residues" evidence="1">
    <location>
        <begin position="375"/>
        <end position="391"/>
    </location>
</feature>
<proteinExistence type="predicted"/>
<evidence type="ECO:0008006" key="4">
    <source>
        <dbReference type="Google" id="ProtNLM"/>
    </source>
</evidence>
<dbReference type="AlphaFoldDB" id="A0A3L6TT97"/>
<dbReference type="PANTHER" id="PTHR34835">
    <property type="entry name" value="OS07G0283600 PROTEIN-RELATED"/>
    <property type="match status" value="1"/>
</dbReference>
<gene>
    <name evidence="2" type="ORF">C2845_PM01G21530</name>
</gene>
<organism evidence="2 3">
    <name type="scientific">Panicum miliaceum</name>
    <name type="common">Proso millet</name>
    <name type="synonym">Broomcorn millet</name>
    <dbReference type="NCBI Taxonomy" id="4540"/>
    <lineage>
        <taxon>Eukaryota</taxon>
        <taxon>Viridiplantae</taxon>
        <taxon>Streptophyta</taxon>
        <taxon>Embryophyta</taxon>
        <taxon>Tracheophyta</taxon>
        <taxon>Spermatophyta</taxon>
        <taxon>Magnoliopsida</taxon>
        <taxon>Liliopsida</taxon>
        <taxon>Poales</taxon>
        <taxon>Poaceae</taxon>
        <taxon>PACMAD clade</taxon>
        <taxon>Panicoideae</taxon>
        <taxon>Panicodae</taxon>
        <taxon>Paniceae</taxon>
        <taxon>Panicinae</taxon>
        <taxon>Panicum</taxon>
        <taxon>Panicum sect. Panicum</taxon>
    </lineage>
</organism>
<feature type="compositionally biased region" description="Acidic residues" evidence="1">
    <location>
        <begin position="412"/>
        <end position="427"/>
    </location>
</feature>
<evidence type="ECO:0000313" key="3">
    <source>
        <dbReference type="Proteomes" id="UP000275267"/>
    </source>
</evidence>
<feature type="region of interest" description="Disordered" evidence="1">
    <location>
        <begin position="1"/>
        <end position="32"/>
    </location>
</feature>
<feature type="compositionally biased region" description="Basic residues" evidence="1">
    <location>
        <begin position="1"/>
        <end position="16"/>
    </location>
</feature>
<name>A0A3L6TT97_PANMI</name>
<feature type="compositionally biased region" description="Basic and acidic residues" evidence="1">
    <location>
        <begin position="443"/>
        <end position="459"/>
    </location>
</feature>
<comment type="caution">
    <text evidence="2">The sequence shown here is derived from an EMBL/GenBank/DDBJ whole genome shotgun (WGS) entry which is preliminary data.</text>
</comment>
<dbReference type="Proteomes" id="UP000275267">
    <property type="component" value="Unassembled WGS sequence"/>
</dbReference>